<evidence type="ECO:0000313" key="2">
    <source>
        <dbReference type="Proteomes" id="UP001515480"/>
    </source>
</evidence>
<dbReference type="AlphaFoldDB" id="A0AB34JNC4"/>
<evidence type="ECO:0008006" key="3">
    <source>
        <dbReference type="Google" id="ProtNLM"/>
    </source>
</evidence>
<evidence type="ECO:0000313" key="1">
    <source>
        <dbReference type="EMBL" id="KAL1522732.1"/>
    </source>
</evidence>
<protein>
    <recommendedName>
        <fullName evidence="3">Intraflagellar transport protein 122 homolog</fullName>
    </recommendedName>
</protein>
<proteinExistence type="predicted"/>
<sequence length="426" mass="44807">MGITALRGSQTGAIAIAYSSGRVALSSDVEEDDWVTVDAHQGGTLALAFAEPSQQQRGSTLLLSSGADGKVCVWPLSLTSPVRSHALQCAGATTGSYGVVIDNLAADDTIWAVAMARCVVIGWHSDSREPESLPPLAHAIDDLTILGDGTVAAATFGGVTLFHKQHGPTSTFECYARVRPLPAAPQSGDVTLGFNGWARSLCASPNGAWLASHAAASGREKPSLWLWRTSDGADFECRGLGCSIAAMCWSPASDLLATWAGSTLSILQFGSRGPAGTSPLRHSLAEDEVVLVATFDPSGKALVCGTERGLLVTVDMRHVGDATAQRSMRIDTCRLLYYGGQKPYGAPGTLHSTGEADRRIEALMIMRAHSKQINLSKDAEEHGLATLLVALDNGNVCAWTGDVKSFEAVLTQATSDTSKKQKVDDQ</sequence>
<keyword evidence="2" id="KW-1185">Reference proteome</keyword>
<reference evidence="1 2" key="1">
    <citation type="journal article" date="2024" name="Science">
        <title>Giant polyketide synthase enzymes in the biosynthesis of giant marine polyether toxins.</title>
        <authorList>
            <person name="Fallon T.R."/>
            <person name="Shende V.V."/>
            <person name="Wierzbicki I.H."/>
            <person name="Pendleton A.L."/>
            <person name="Watervoot N.F."/>
            <person name="Auber R.P."/>
            <person name="Gonzalez D.J."/>
            <person name="Wisecaver J.H."/>
            <person name="Moore B.S."/>
        </authorList>
    </citation>
    <scope>NUCLEOTIDE SEQUENCE [LARGE SCALE GENOMIC DNA]</scope>
    <source>
        <strain evidence="1 2">12B1</strain>
    </source>
</reference>
<dbReference type="Proteomes" id="UP001515480">
    <property type="component" value="Unassembled WGS sequence"/>
</dbReference>
<dbReference type="Gene3D" id="2.130.10.10">
    <property type="entry name" value="YVTN repeat-like/Quinoprotein amine dehydrogenase"/>
    <property type="match status" value="2"/>
</dbReference>
<organism evidence="1 2">
    <name type="scientific">Prymnesium parvum</name>
    <name type="common">Toxic golden alga</name>
    <dbReference type="NCBI Taxonomy" id="97485"/>
    <lineage>
        <taxon>Eukaryota</taxon>
        <taxon>Haptista</taxon>
        <taxon>Haptophyta</taxon>
        <taxon>Prymnesiophyceae</taxon>
        <taxon>Prymnesiales</taxon>
        <taxon>Prymnesiaceae</taxon>
        <taxon>Prymnesium</taxon>
    </lineage>
</organism>
<comment type="caution">
    <text evidence="1">The sequence shown here is derived from an EMBL/GenBank/DDBJ whole genome shotgun (WGS) entry which is preliminary data.</text>
</comment>
<dbReference type="SUPFAM" id="SSF101898">
    <property type="entry name" value="NHL repeat"/>
    <property type="match status" value="1"/>
</dbReference>
<accession>A0AB34JNC4</accession>
<gene>
    <name evidence="1" type="ORF">AB1Y20_017706</name>
</gene>
<name>A0AB34JNC4_PRYPA</name>
<dbReference type="EMBL" id="JBGBPQ010000006">
    <property type="protein sequence ID" value="KAL1522732.1"/>
    <property type="molecule type" value="Genomic_DNA"/>
</dbReference>
<dbReference type="InterPro" id="IPR015943">
    <property type="entry name" value="WD40/YVTN_repeat-like_dom_sf"/>
</dbReference>